<dbReference type="OrthoDB" id="23692at2"/>
<dbReference type="GO" id="GO:0016020">
    <property type="term" value="C:membrane"/>
    <property type="evidence" value="ECO:0007669"/>
    <property type="project" value="InterPro"/>
</dbReference>
<keyword evidence="1 3" id="KW-0812">Transmembrane</keyword>
<dbReference type="SUPFAM" id="SSF141868">
    <property type="entry name" value="EAL domain-like"/>
    <property type="match status" value="1"/>
</dbReference>
<dbReference type="PANTHER" id="PTHR44757">
    <property type="entry name" value="DIGUANYLATE CYCLASE DGCP"/>
    <property type="match status" value="1"/>
</dbReference>
<evidence type="ECO:0000256" key="2">
    <source>
        <dbReference type="ARBA" id="ARBA00022989"/>
    </source>
</evidence>
<proteinExistence type="predicted"/>
<dbReference type="PANTHER" id="PTHR44757:SF2">
    <property type="entry name" value="BIOFILM ARCHITECTURE MAINTENANCE PROTEIN MBAA"/>
    <property type="match status" value="1"/>
</dbReference>
<evidence type="ECO:0000313" key="7">
    <source>
        <dbReference type="EMBL" id="SOC47854.1"/>
    </source>
</evidence>
<keyword evidence="3" id="KW-0472">Membrane</keyword>
<dbReference type="RefSeq" id="WP_097193902.1">
    <property type="nucleotide sequence ID" value="NZ_OBQI01000001.1"/>
</dbReference>
<dbReference type="FunFam" id="3.30.70.270:FF:000001">
    <property type="entry name" value="Diguanylate cyclase domain protein"/>
    <property type="match status" value="1"/>
</dbReference>
<feature type="domain" description="GGDEF" evidence="6">
    <location>
        <begin position="481"/>
        <end position="614"/>
    </location>
</feature>
<dbReference type="Pfam" id="PF00563">
    <property type="entry name" value="EAL"/>
    <property type="match status" value="1"/>
</dbReference>
<dbReference type="AlphaFoldDB" id="A0A285V162"/>
<dbReference type="SUPFAM" id="SSF55073">
    <property type="entry name" value="Nucleotide cyclase"/>
    <property type="match status" value="1"/>
</dbReference>
<dbReference type="PROSITE" id="PS50885">
    <property type="entry name" value="HAMP"/>
    <property type="match status" value="1"/>
</dbReference>
<sequence length="880" mass="92773">MRIQERAAQRRRGTPLWAYLTALVLVPLVGVVALTGTITRVAIQDAEQATRSEASVGALARLNAVRSAIVHEIVPTLSLTVVGNPDNLSEFGIAEGVPGLGELVTDLVRSSRSATDEALGRIRPGSIDEPTARTATRRLAALRVAADTGAADVREIFQRYLALADEVADAQDQAVRAAGSAEAPVPTTAATHDVQDIADVAAAASRLLPEFIGRQLIPDQVDPTAWGVSWELYLDERAHLDDLSQASLRDRWDELTDSPELTAVDDVLAAYADGRTAAALPIAQLVTLVQQTVERDVVLTGFLDQAVAEAQELSAADRAAAIGRRNAVLAIGLGLVLASLAGAVLVGRNVSRVLRRLADQAEQISHGQLVDITSSGPREARTVSAALATTVAGLSHIQTQAAAVTRGDLSDPVLADPLPGPLGELLHASVEQLVASVREREALRTALAHQAAHDPLTDLPNRTQARTLTAAALHRGRRAGTMTGLLFVDLDGFKGVNDRFGHATGDTVLRTVAGRLRSALRPGDVVCRLGGDEFVVLVEQVSAERELAELAERLIDTLSRPIHEGGQDMRVGASIGIAVAQDAAVDADALFAEADAAAYRAKARGRGRAELFDESLRAQLAAHSEMETALTAGLAAGELEVHYQPVVGLAAGRLEGYEALVRWNRPGVGMVPPNDFIPVAESSKLICDLDRWVLHEATRQIAAWRAEDPVAAELTVAVNVSGRHLSDPRVVQDVTDALAASGLPAELLIVEVTETVLVSEPAAFGHLVALRELGVAVAIDDFGTGYTSIGQLAGMPVDTLKIDRSFISSADSGHAELVALMIRAAHTFGLSVVAEGVEEEAQLAWLQGQACDFAQGYLLSRPLPAEAAAAAWRAALLPAS</sequence>
<reference evidence="8" key="1">
    <citation type="submission" date="2017-08" db="EMBL/GenBank/DDBJ databases">
        <authorList>
            <person name="Varghese N."/>
            <person name="Submissions S."/>
        </authorList>
    </citation>
    <scope>NUCLEOTIDE SEQUENCE [LARGE SCALE GENOMIC DNA]</scope>
    <source>
        <strain evidence="8">DSM 4725</strain>
    </source>
</reference>
<accession>A0A285V162</accession>
<protein>
    <submittedName>
        <fullName evidence="7">Diguanylate cyclase (GGDEF) domain-containing protein</fullName>
    </submittedName>
</protein>
<evidence type="ECO:0000313" key="8">
    <source>
        <dbReference type="Proteomes" id="UP000219435"/>
    </source>
</evidence>
<evidence type="ECO:0000259" key="4">
    <source>
        <dbReference type="PROSITE" id="PS50883"/>
    </source>
</evidence>
<dbReference type="InterPro" id="IPR043128">
    <property type="entry name" value="Rev_trsase/Diguanyl_cyclase"/>
</dbReference>
<dbReference type="InterPro" id="IPR000160">
    <property type="entry name" value="GGDEF_dom"/>
</dbReference>
<dbReference type="NCBIfam" id="TIGR00254">
    <property type="entry name" value="GGDEF"/>
    <property type="match status" value="1"/>
</dbReference>
<evidence type="ECO:0000256" key="3">
    <source>
        <dbReference type="SAM" id="Phobius"/>
    </source>
</evidence>
<dbReference type="InterPro" id="IPR052155">
    <property type="entry name" value="Biofilm_reg_signaling"/>
</dbReference>
<evidence type="ECO:0000259" key="6">
    <source>
        <dbReference type="PROSITE" id="PS50887"/>
    </source>
</evidence>
<keyword evidence="8" id="KW-1185">Reference proteome</keyword>
<dbReference type="PROSITE" id="PS50887">
    <property type="entry name" value="GGDEF"/>
    <property type="match status" value="1"/>
</dbReference>
<evidence type="ECO:0000259" key="5">
    <source>
        <dbReference type="PROSITE" id="PS50885"/>
    </source>
</evidence>
<dbReference type="Gene3D" id="3.20.20.450">
    <property type="entry name" value="EAL domain"/>
    <property type="match status" value="1"/>
</dbReference>
<gene>
    <name evidence="7" type="ORF">SAMN05660748_1082</name>
</gene>
<dbReference type="EMBL" id="OBQI01000001">
    <property type="protein sequence ID" value="SOC47854.1"/>
    <property type="molecule type" value="Genomic_DNA"/>
</dbReference>
<evidence type="ECO:0000256" key="1">
    <source>
        <dbReference type="ARBA" id="ARBA00022692"/>
    </source>
</evidence>
<feature type="domain" description="HAMP" evidence="5">
    <location>
        <begin position="348"/>
        <end position="399"/>
    </location>
</feature>
<dbReference type="PROSITE" id="PS50883">
    <property type="entry name" value="EAL"/>
    <property type="match status" value="1"/>
</dbReference>
<dbReference type="InterPro" id="IPR003660">
    <property type="entry name" value="HAMP_dom"/>
</dbReference>
<dbReference type="CDD" id="cd01948">
    <property type="entry name" value="EAL"/>
    <property type="match status" value="1"/>
</dbReference>
<dbReference type="SMART" id="SM00267">
    <property type="entry name" value="GGDEF"/>
    <property type="match status" value="1"/>
</dbReference>
<dbReference type="CDD" id="cd01949">
    <property type="entry name" value="GGDEF"/>
    <property type="match status" value="1"/>
</dbReference>
<name>A0A285V162_9ACTN</name>
<keyword evidence="2 3" id="KW-1133">Transmembrane helix</keyword>
<dbReference type="InterPro" id="IPR001633">
    <property type="entry name" value="EAL_dom"/>
</dbReference>
<dbReference type="Pfam" id="PF00990">
    <property type="entry name" value="GGDEF"/>
    <property type="match status" value="1"/>
</dbReference>
<dbReference type="Proteomes" id="UP000219435">
    <property type="component" value="Unassembled WGS sequence"/>
</dbReference>
<dbReference type="GO" id="GO:0007165">
    <property type="term" value="P:signal transduction"/>
    <property type="evidence" value="ECO:0007669"/>
    <property type="project" value="InterPro"/>
</dbReference>
<dbReference type="SMART" id="SM00052">
    <property type="entry name" value="EAL"/>
    <property type="match status" value="1"/>
</dbReference>
<feature type="transmembrane region" description="Helical" evidence="3">
    <location>
        <begin position="16"/>
        <end position="38"/>
    </location>
</feature>
<dbReference type="Gene3D" id="3.30.70.270">
    <property type="match status" value="1"/>
</dbReference>
<organism evidence="7 8">
    <name type="scientific">Blastococcus aggregatus</name>
    <dbReference type="NCBI Taxonomy" id="38502"/>
    <lineage>
        <taxon>Bacteria</taxon>
        <taxon>Bacillati</taxon>
        <taxon>Actinomycetota</taxon>
        <taxon>Actinomycetes</taxon>
        <taxon>Geodermatophilales</taxon>
        <taxon>Geodermatophilaceae</taxon>
        <taxon>Blastococcus</taxon>
    </lineage>
</organism>
<dbReference type="InterPro" id="IPR035919">
    <property type="entry name" value="EAL_sf"/>
</dbReference>
<dbReference type="InterPro" id="IPR029787">
    <property type="entry name" value="Nucleotide_cyclase"/>
</dbReference>
<feature type="domain" description="EAL" evidence="4">
    <location>
        <begin position="623"/>
        <end position="876"/>
    </location>
</feature>